<evidence type="ECO:0000256" key="1">
    <source>
        <dbReference type="ARBA" id="ARBA00008984"/>
    </source>
</evidence>
<dbReference type="InterPro" id="IPR001455">
    <property type="entry name" value="TusA-like"/>
</dbReference>
<reference evidence="3 4" key="1">
    <citation type="submission" date="2020-08" db="EMBL/GenBank/DDBJ databases">
        <title>A Genomic Blueprint of the Chicken Gut Microbiome.</title>
        <authorList>
            <person name="Gilroy R."/>
            <person name="Ravi A."/>
            <person name="Getino M."/>
            <person name="Pursley I."/>
            <person name="Horton D.L."/>
            <person name="Alikhan N.-F."/>
            <person name="Baker D."/>
            <person name="Gharbi K."/>
            <person name="Hall N."/>
            <person name="Watson M."/>
            <person name="Adriaenssens E.M."/>
            <person name="Foster-Nyarko E."/>
            <person name="Jarju S."/>
            <person name="Secka A."/>
            <person name="Antonio M."/>
            <person name="Oren A."/>
            <person name="Chaudhuri R."/>
            <person name="La Ragione R.M."/>
            <person name="Hildebrand F."/>
            <person name="Pallen M.J."/>
        </authorList>
    </citation>
    <scope>NUCLEOTIDE SEQUENCE [LARGE SCALE GENOMIC DNA]</scope>
    <source>
        <strain evidence="3 4">Sa3CVN1</strain>
    </source>
</reference>
<organism evidence="3 4">
    <name type="scientific">Clostridium cibarium</name>
    <dbReference type="NCBI Taxonomy" id="2762247"/>
    <lineage>
        <taxon>Bacteria</taxon>
        <taxon>Bacillati</taxon>
        <taxon>Bacillota</taxon>
        <taxon>Clostridia</taxon>
        <taxon>Eubacteriales</taxon>
        <taxon>Clostridiaceae</taxon>
        <taxon>Clostridium</taxon>
    </lineage>
</organism>
<dbReference type="PANTHER" id="PTHR33279:SF6">
    <property type="entry name" value="SULFUR CARRIER PROTEIN YEDF-RELATED"/>
    <property type="match status" value="1"/>
</dbReference>
<sequence length="190" mass="21353">MKKIDCTGLQCPTPVSKVKKYFDSIGEGEAIVLLDNEIANGNVTRYAMSHGYHVESREKDSVYEVVIEKRGCLEILEEEKKVSILISSDKLGEGNDKVGDTLMMRYIDVISEEEKLPTALIFLNSGVRLVCEGSKVIEGIKLLEEKRVKIYCSATCLKDYKLDDKLLIGKRVDMTEIVEIMNSAENLIKL</sequence>
<evidence type="ECO:0000313" key="4">
    <source>
        <dbReference type="Proteomes" id="UP000627781"/>
    </source>
</evidence>
<protein>
    <submittedName>
        <fullName evidence="3">Sulfurtransferase-like selenium metabolism protein YedF</fullName>
    </submittedName>
</protein>
<accession>A0ABR8PWP0</accession>
<name>A0ABR8PWP0_9CLOT</name>
<feature type="domain" description="UPF0033" evidence="2">
    <location>
        <begin position="2"/>
        <end position="69"/>
    </location>
</feature>
<comment type="caution">
    <text evidence="3">The sequence shown here is derived from an EMBL/GenBank/DDBJ whole genome shotgun (WGS) entry which is preliminary data.</text>
</comment>
<dbReference type="Proteomes" id="UP000627781">
    <property type="component" value="Unassembled WGS sequence"/>
</dbReference>
<dbReference type="InterPro" id="IPR003787">
    <property type="entry name" value="Sulphur_relay_DsrE/F-like"/>
</dbReference>
<dbReference type="Pfam" id="PF02635">
    <property type="entry name" value="DsrE"/>
    <property type="match status" value="1"/>
</dbReference>
<dbReference type="PANTHER" id="PTHR33279">
    <property type="entry name" value="SULFUR CARRIER PROTEIN YEDF-RELATED"/>
    <property type="match status" value="1"/>
</dbReference>
<dbReference type="SUPFAM" id="SSF75169">
    <property type="entry name" value="DsrEFH-like"/>
    <property type="match status" value="1"/>
</dbReference>
<dbReference type="InterPro" id="IPR027396">
    <property type="entry name" value="DsrEFH-like"/>
</dbReference>
<gene>
    <name evidence="3" type="primary">yedF</name>
    <name evidence="3" type="ORF">H9661_14700</name>
</gene>
<dbReference type="RefSeq" id="WP_143317482.1">
    <property type="nucleotide sequence ID" value="NZ_JACSRA010000026.1"/>
</dbReference>
<keyword evidence="4" id="KW-1185">Reference proteome</keyword>
<dbReference type="SUPFAM" id="SSF64307">
    <property type="entry name" value="SirA-like"/>
    <property type="match status" value="1"/>
</dbReference>
<dbReference type="Pfam" id="PF01206">
    <property type="entry name" value="TusA"/>
    <property type="match status" value="1"/>
</dbReference>
<dbReference type="InterPro" id="IPR036868">
    <property type="entry name" value="TusA-like_sf"/>
</dbReference>
<dbReference type="NCBIfam" id="TIGR03527">
    <property type="entry name" value="selenium_YedF"/>
    <property type="match status" value="1"/>
</dbReference>
<dbReference type="EMBL" id="JACSRA010000026">
    <property type="protein sequence ID" value="MBD7912602.1"/>
    <property type="molecule type" value="Genomic_DNA"/>
</dbReference>
<comment type="similarity">
    <text evidence="1">Belongs to the sulfur carrier protein TusA family.</text>
</comment>
<proteinExistence type="inferred from homology"/>
<evidence type="ECO:0000313" key="3">
    <source>
        <dbReference type="EMBL" id="MBD7912602.1"/>
    </source>
</evidence>
<dbReference type="InterPro" id="IPR019870">
    <property type="entry name" value="Se_metab_YedF"/>
</dbReference>
<evidence type="ECO:0000259" key="2">
    <source>
        <dbReference type="Pfam" id="PF01206"/>
    </source>
</evidence>
<dbReference type="Gene3D" id="3.30.110.40">
    <property type="entry name" value="TusA-like domain"/>
    <property type="match status" value="1"/>
</dbReference>